<dbReference type="AlphaFoldDB" id="A0A813KV14"/>
<sequence length="147" mass="16066">MVGSRPGPVGSLHLQLGDVWRGLVSGCQQQRIAGRTVLRSQWRGCPYMSVNFIVEEARAALKLAMSLGTKFLLLGMTKSSSFLPVMRDEGALTQDWQLLGSESTRVTGAPAGFTMDDIPIAFMQFFPVSKGPKFPEFEKEVVVEAQG</sequence>
<name>A0A813KV14_POLGL</name>
<reference evidence="1" key="1">
    <citation type="submission" date="2021-02" db="EMBL/GenBank/DDBJ databases">
        <authorList>
            <person name="Dougan E. K."/>
            <person name="Rhodes N."/>
            <person name="Thang M."/>
            <person name="Chan C."/>
        </authorList>
    </citation>
    <scope>NUCLEOTIDE SEQUENCE</scope>
</reference>
<comment type="caution">
    <text evidence="1">The sequence shown here is derived from an EMBL/GenBank/DDBJ whole genome shotgun (WGS) entry which is preliminary data.</text>
</comment>
<protein>
    <submittedName>
        <fullName evidence="1">Uncharacterized protein</fullName>
    </submittedName>
</protein>
<evidence type="ECO:0000313" key="1">
    <source>
        <dbReference type="EMBL" id="CAE8715624.1"/>
    </source>
</evidence>
<accession>A0A813KV14</accession>
<dbReference type="EMBL" id="CAJNNW010032831">
    <property type="protein sequence ID" value="CAE8715624.1"/>
    <property type="molecule type" value="Genomic_DNA"/>
</dbReference>
<proteinExistence type="predicted"/>
<dbReference type="Proteomes" id="UP000626109">
    <property type="component" value="Unassembled WGS sequence"/>
</dbReference>
<evidence type="ECO:0000313" key="2">
    <source>
        <dbReference type="Proteomes" id="UP000626109"/>
    </source>
</evidence>
<organism evidence="1 2">
    <name type="scientific">Polarella glacialis</name>
    <name type="common">Dinoflagellate</name>
    <dbReference type="NCBI Taxonomy" id="89957"/>
    <lineage>
        <taxon>Eukaryota</taxon>
        <taxon>Sar</taxon>
        <taxon>Alveolata</taxon>
        <taxon>Dinophyceae</taxon>
        <taxon>Suessiales</taxon>
        <taxon>Suessiaceae</taxon>
        <taxon>Polarella</taxon>
    </lineage>
</organism>
<gene>
    <name evidence="1" type="ORF">PGLA2088_LOCUS38662</name>
</gene>